<gene>
    <name evidence="1" type="ORF">A0U93_07145</name>
</gene>
<keyword evidence="2" id="KW-1185">Reference proteome</keyword>
<evidence type="ECO:0000313" key="1">
    <source>
        <dbReference type="EMBL" id="AQS87746.1"/>
    </source>
</evidence>
<dbReference type="KEGG" id="nch:A0U93_07145"/>
<protein>
    <submittedName>
        <fullName evidence="1">Uncharacterized protein</fullName>
    </submittedName>
</protein>
<name>A0A1U9KPK6_9PROT</name>
<evidence type="ECO:0000313" key="2">
    <source>
        <dbReference type="Proteomes" id="UP000188604"/>
    </source>
</evidence>
<reference evidence="1 2" key="1">
    <citation type="submission" date="2016-03" db="EMBL/GenBank/DDBJ databases">
        <title>Acetic acid bacteria sequencing.</title>
        <authorList>
            <person name="Brandt J."/>
            <person name="Jakob F."/>
            <person name="Vogel R.F."/>
        </authorList>
    </citation>
    <scope>NUCLEOTIDE SEQUENCE [LARGE SCALE GENOMIC DNA]</scope>
    <source>
        <strain evidence="1 2">NBRC 101099</strain>
    </source>
</reference>
<dbReference type="OrthoDB" id="9995682at2"/>
<dbReference type="Proteomes" id="UP000188604">
    <property type="component" value="Chromosome"/>
</dbReference>
<proteinExistence type="predicted"/>
<organism evidence="1 2">
    <name type="scientific">Neoasaia chiangmaiensis</name>
    <dbReference type="NCBI Taxonomy" id="320497"/>
    <lineage>
        <taxon>Bacteria</taxon>
        <taxon>Pseudomonadati</taxon>
        <taxon>Pseudomonadota</taxon>
        <taxon>Alphaproteobacteria</taxon>
        <taxon>Acetobacterales</taxon>
        <taxon>Acetobacteraceae</taxon>
        <taxon>Neoasaia</taxon>
    </lineage>
</organism>
<dbReference type="RefSeq" id="WP_077806739.1">
    <property type="nucleotide sequence ID" value="NZ_BJXS01000002.1"/>
</dbReference>
<sequence length="315" mass="34669">MADRLIRHAVGVLLFCAMAQPARSAPDPLCGALHRTLLPGKGADWRLKDILPDAVEASEMPAPPDAAHLMPDDSSFTLRYYHLVEGRLGALQRVAGTLHCAETRFVSGNDGHLQPMPYPAGIRKSPCWDDTLWLGRVRGVPYVVEDERGAGDRARALRASGWRNGRWTPVCHVKESYAVRLEAETSGCRAGAPCNELARTALELAQAAQRDREHRIGPWQQDRTDNFGTDHPTLPVFGVPPINGYTTMYAPVSSDRAIDGQRYRMTVGGGMIGWRIYPGWLVRVTQLDADGHETPVAGYQFARRPDTITSLTIAP</sequence>
<accession>A0A1U9KPK6</accession>
<dbReference type="STRING" id="320497.A0U93_07145"/>
<dbReference type="AlphaFoldDB" id="A0A1U9KPK6"/>
<dbReference type="EMBL" id="CP014691">
    <property type="protein sequence ID" value="AQS87746.1"/>
    <property type="molecule type" value="Genomic_DNA"/>
</dbReference>